<feature type="compositionally biased region" description="Gly residues" evidence="2">
    <location>
        <begin position="771"/>
        <end position="789"/>
    </location>
</feature>
<dbReference type="EMBL" id="JBHUOF010000001">
    <property type="protein sequence ID" value="MFD2797821.1"/>
    <property type="molecule type" value="Genomic_DNA"/>
</dbReference>
<feature type="compositionally biased region" description="Low complexity" evidence="2">
    <location>
        <begin position="732"/>
        <end position="744"/>
    </location>
</feature>
<organism evidence="3 4">
    <name type="scientific">Prauserella oleivorans</name>
    <dbReference type="NCBI Taxonomy" id="1478153"/>
    <lineage>
        <taxon>Bacteria</taxon>
        <taxon>Bacillati</taxon>
        <taxon>Actinomycetota</taxon>
        <taxon>Actinomycetes</taxon>
        <taxon>Pseudonocardiales</taxon>
        <taxon>Pseudonocardiaceae</taxon>
        <taxon>Prauserella</taxon>
    </lineage>
</organism>
<feature type="compositionally biased region" description="Polar residues" evidence="2">
    <location>
        <begin position="164"/>
        <end position="180"/>
    </location>
</feature>
<evidence type="ECO:0000256" key="1">
    <source>
        <dbReference type="SAM" id="Coils"/>
    </source>
</evidence>
<evidence type="ECO:0000313" key="3">
    <source>
        <dbReference type="EMBL" id="MFD2797821.1"/>
    </source>
</evidence>
<feature type="compositionally biased region" description="Gly residues" evidence="2">
    <location>
        <begin position="721"/>
        <end position="731"/>
    </location>
</feature>
<feature type="region of interest" description="Disordered" evidence="2">
    <location>
        <begin position="891"/>
        <end position="945"/>
    </location>
</feature>
<feature type="compositionally biased region" description="Gly residues" evidence="2">
    <location>
        <begin position="891"/>
        <end position="904"/>
    </location>
</feature>
<feature type="region of interest" description="Disordered" evidence="2">
    <location>
        <begin position="156"/>
        <end position="200"/>
    </location>
</feature>
<feature type="region of interest" description="Disordered" evidence="2">
    <location>
        <begin position="92"/>
        <end position="112"/>
    </location>
</feature>
<dbReference type="Proteomes" id="UP001597478">
    <property type="component" value="Unassembled WGS sequence"/>
</dbReference>
<feature type="compositionally biased region" description="Polar residues" evidence="2">
    <location>
        <begin position="807"/>
        <end position="817"/>
    </location>
</feature>
<gene>
    <name evidence="3" type="ORF">ACFS2C_00240</name>
</gene>
<evidence type="ECO:0000256" key="2">
    <source>
        <dbReference type="SAM" id="MobiDB-lite"/>
    </source>
</evidence>
<evidence type="ECO:0008006" key="5">
    <source>
        <dbReference type="Google" id="ProtNLM"/>
    </source>
</evidence>
<feature type="compositionally biased region" description="Gly residues" evidence="2">
    <location>
        <begin position="473"/>
        <end position="509"/>
    </location>
</feature>
<accession>A0ABW5W2M4</accession>
<feature type="compositionally biased region" description="Low complexity" evidence="2">
    <location>
        <begin position="753"/>
        <end position="770"/>
    </location>
</feature>
<feature type="region of interest" description="Disordered" evidence="2">
    <location>
        <begin position="447"/>
        <end position="849"/>
    </location>
</feature>
<feature type="compositionally biased region" description="Basic and acidic residues" evidence="2">
    <location>
        <begin position="644"/>
        <end position="654"/>
    </location>
</feature>
<feature type="compositionally biased region" description="Low complexity" evidence="2">
    <location>
        <begin position="790"/>
        <end position="800"/>
    </location>
</feature>
<feature type="compositionally biased region" description="Polar residues" evidence="2">
    <location>
        <begin position="920"/>
        <end position="930"/>
    </location>
</feature>
<protein>
    <recommendedName>
        <fullName evidence="5">WXG100 family type VII secretion target</fullName>
    </recommendedName>
</protein>
<proteinExistence type="predicted"/>
<reference evidence="4" key="1">
    <citation type="journal article" date="2019" name="Int. J. Syst. Evol. Microbiol.">
        <title>The Global Catalogue of Microorganisms (GCM) 10K type strain sequencing project: providing services to taxonomists for standard genome sequencing and annotation.</title>
        <authorList>
            <consortium name="The Broad Institute Genomics Platform"/>
            <consortium name="The Broad Institute Genome Sequencing Center for Infectious Disease"/>
            <person name="Wu L."/>
            <person name="Ma J."/>
        </authorList>
    </citation>
    <scope>NUCLEOTIDE SEQUENCE [LARGE SCALE GENOMIC DNA]</scope>
    <source>
        <strain evidence="4">IBRC-M 10906</strain>
    </source>
</reference>
<feature type="compositionally biased region" description="Low complexity" evidence="2">
    <location>
        <begin position="181"/>
        <end position="190"/>
    </location>
</feature>
<sequence>MGEFGYDPYDPLRYQERKARQEFSDAELAEMRRLLDDPSISAQNKQNMLYALSNANKVSDEEIDKYAREVGADAEDVRRGGESLDENLEHARQSLTEAPQEQWQAGARENQRKVQSAQQALGAGGFSSSDEIIDQAEVALKLFDDFHPRYQKASGLGLAGAAPTTPSEPQVATAQLSTSDTGAPAGATAAYTHSGGDPQSIRNGLDEFRGIAFTAFRTDAEMLNTAHATVSESTEALNSAWSSGTADWTGDAKSAAEQTNNGLVKGAGDLSQALRTAPGNITATVDAIEQNVTKFAEAVLQVYGDGTVAGLTPQQVDAFIKAKEQLPGAIQELEAKIQELENQSWWDRLTNFDDMFLHPLTVAMTIVSPIGSLVGYEFAKVITVDNIREETEKMKGALQEAEQKLAEFIADYDNKANTVHQQGSTYVSGIQENYTALIDALNQSLDPDPFAAGDKGGDTKPSDVGAGPAPAPGGTGGVPGGGTGGAPGGGTGGVPGAGGGTGGAPGAGGMPEMKPPELEGEAGTGTNPVTGKPLEVDPETGKPYPIDPETGEPVKDAGGDRDTLTVEKGEHTLELEEPDDQGKMAISVDDGSGEAKDYKLDFGTGVEDLRGDEGFGPQGSEPGGEPGTGAEPGAGDEQVYRPGPDGKIHIEDGNLKITAEQPDGPDGPTKVTVDDGNPPPTTYTLGEARSETPAAGAGGGPVRDGIRPMPAQGENPFADGGASGGGTGGAAVSGAGSVSGSVDLDGGEGPGQPDGAAAGSSAPAGSVSGSVGFGGGDGLVEPGAAGGGSPEAEGAVAGGSDAEAHAEQTTSPQAVGSTSGGGGEFDAAQSLFGGSGPGEALSGGIQAGADPHAVPAGAGLGAAPGGMGDSTPAQGGGAGMAAGAGGMGMMGGMGAMGGAGGGQGDDQERSNPFRIDGSLFETSASANRISGSLGDDTDTSVRFDR</sequence>
<name>A0ABW5W2M4_9PSEU</name>
<keyword evidence="4" id="KW-1185">Reference proteome</keyword>
<evidence type="ECO:0000313" key="4">
    <source>
        <dbReference type="Proteomes" id="UP001597478"/>
    </source>
</evidence>
<feature type="compositionally biased region" description="Polar residues" evidence="2">
    <location>
        <begin position="93"/>
        <end position="103"/>
    </location>
</feature>
<keyword evidence="1" id="KW-0175">Coiled coil</keyword>
<comment type="caution">
    <text evidence="3">The sequence shown here is derived from an EMBL/GenBank/DDBJ whole genome shotgun (WGS) entry which is preliminary data.</text>
</comment>
<feature type="coiled-coil region" evidence="1">
    <location>
        <begin position="384"/>
        <end position="418"/>
    </location>
</feature>
<feature type="compositionally biased region" description="Gly residues" evidence="2">
    <location>
        <begin position="614"/>
        <end position="632"/>
    </location>
</feature>
<dbReference type="RefSeq" id="WP_377387065.1">
    <property type="nucleotide sequence ID" value="NZ_JBHSAN010000008.1"/>
</dbReference>
<feature type="compositionally biased region" description="Basic and acidic residues" evidence="2">
    <location>
        <begin position="552"/>
        <end position="574"/>
    </location>
</feature>